<dbReference type="RefSeq" id="WP_096684905.1">
    <property type="nucleotide sequence ID" value="NZ_AP014564.1"/>
</dbReference>
<dbReference type="KEGG" id="ise:JBKA6_0184"/>
<keyword evidence="2" id="KW-1185">Reference proteome</keyword>
<organism evidence="1 2">
    <name type="scientific">Ichthyobacterium seriolicida</name>
    <dbReference type="NCBI Taxonomy" id="242600"/>
    <lineage>
        <taxon>Bacteria</taxon>
        <taxon>Pseudomonadati</taxon>
        <taxon>Bacteroidota</taxon>
        <taxon>Flavobacteriia</taxon>
        <taxon>Flavobacteriales</taxon>
        <taxon>Ichthyobacteriaceae</taxon>
        <taxon>Ichthyobacterium</taxon>
    </lineage>
</organism>
<dbReference type="AlphaFoldDB" id="A0A1J1DZU2"/>
<accession>A0A1J1DZU2</accession>
<evidence type="ECO:0000313" key="1">
    <source>
        <dbReference type="EMBL" id="BAV94197.1"/>
    </source>
</evidence>
<protein>
    <submittedName>
        <fullName evidence="1">Uncharacterized protein</fullName>
    </submittedName>
</protein>
<dbReference type="EMBL" id="AP014564">
    <property type="protein sequence ID" value="BAV94197.1"/>
    <property type="molecule type" value="Genomic_DNA"/>
</dbReference>
<dbReference type="PROSITE" id="PS51257">
    <property type="entry name" value="PROKAR_LIPOPROTEIN"/>
    <property type="match status" value="1"/>
</dbReference>
<evidence type="ECO:0000313" key="2">
    <source>
        <dbReference type="Proteomes" id="UP000243197"/>
    </source>
</evidence>
<reference evidence="1 2" key="1">
    <citation type="submission" date="2014-03" db="EMBL/GenBank/DDBJ databases">
        <title>complete genome sequence of Flavobacteriaceae bacterium JBKA-6.</title>
        <authorList>
            <person name="Takano T."/>
            <person name="Nakamura Y."/>
            <person name="Takuma S."/>
            <person name="Yasuike M."/>
            <person name="Matsuyama T."/>
            <person name="Sakai T."/>
            <person name="Fujiwara A."/>
            <person name="Kimoto K."/>
            <person name="Fukuda Y."/>
            <person name="Kondo H."/>
            <person name="Hirono I."/>
            <person name="Nakayasu C."/>
        </authorList>
    </citation>
    <scope>NUCLEOTIDE SEQUENCE [LARGE SCALE GENOMIC DNA]</scope>
    <source>
        <strain evidence="1 2">JBKA-6</strain>
    </source>
</reference>
<sequence length="515" mass="57978">MKKVFKKLSIVLMIGIIVFSCEKEPSKKEISYNTAVKKYGYGIKSFTFEGKKNIDNNLDENEELSPVAAGHKGIYFNRVPHETILEGLTPTIKLHDGFSITPSTDEPQDFDTPDGVKYTLTSTDGDKVKKTEISVKLNKIKAPKLVEIESFKFSKENNKITGSIDSVTALYKGMFINKTPQRKFEDYTDEEIILNSKITIDKNDIYVKFPYNGSLGLDNATGNLNAVITFKKVPDGVDLIQKPPLSSVRIKSLDLDLPITMGKHEFTHSNMLSGISKHVRFSKDYGSEVITEDYFVHFEYDKSIIPSSNCDLFPVNLELGKSVDNLAFTKNYVHDNEKVNNTYMCLLLASGHGQWPCTGEIKNDVSITPVLTKSITGNMGSTEENPIEIHFRKDYWRKIDNKNVNITKNTFDVALVSGYKLAAGKEMPNFKFIADNIVLPDGAFFSTEGLKGTKCYAQIICPKDPSKLFEVSNKMPYRNNGIIFKVVAQDGITYKIYRLLFENKYQNSSSKLTTD</sequence>
<dbReference type="Gene3D" id="2.60.40.2340">
    <property type="match status" value="1"/>
</dbReference>
<name>A0A1J1DZU2_9FLAO</name>
<dbReference type="Proteomes" id="UP000243197">
    <property type="component" value="Chromosome"/>
</dbReference>
<proteinExistence type="predicted"/>
<gene>
    <name evidence="1" type="ORF">JBKA6_0184</name>
</gene>
<dbReference type="OrthoDB" id="782383at2"/>